<dbReference type="Proteomes" id="UP000298030">
    <property type="component" value="Unassembled WGS sequence"/>
</dbReference>
<evidence type="ECO:0008006" key="3">
    <source>
        <dbReference type="Google" id="ProtNLM"/>
    </source>
</evidence>
<reference evidence="1 2" key="1">
    <citation type="journal article" date="2019" name="Nat. Ecol. Evol.">
        <title>Megaphylogeny resolves global patterns of mushroom evolution.</title>
        <authorList>
            <person name="Varga T."/>
            <person name="Krizsan K."/>
            <person name="Foldi C."/>
            <person name="Dima B."/>
            <person name="Sanchez-Garcia M."/>
            <person name="Sanchez-Ramirez S."/>
            <person name="Szollosi G.J."/>
            <person name="Szarkandi J.G."/>
            <person name="Papp V."/>
            <person name="Albert L."/>
            <person name="Andreopoulos W."/>
            <person name="Angelini C."/>
            <person name="Antonin V."/>
            <person name="Barry K.W."/>
            <person name="Bougher N.L."/>
            <person name="Buchanan P."/>
            <person name="Buyck B."/>
            <person name="Bense V."/>
            <person name="Catcheside P."/>
            <person name="Chovatia M."/>
            <person name="Cooper J."/>
            <person name="Damon W."/>
            <person name="Desjardin D."/>
            <person name="Finy P."/>
            <person name="Geml J."/>
            <person name="Haridas S."/>
            <person name="Hughes K."/>
            <person name="Justo A."/>
            <person name="Karasinski D."/>
            <person name="Kautmanova I."/>
            <person name="Kiss B."/>
            <person name="Kocsube S."/>
            <person name="Kotiranta H."/>
            <person name="LaButti K.M."/>
            <person name="Lechner B.E."/>
            <person name="Liimatainen K."/>
            <person name="Lipzen A."/>
            <person name="Lukacs Z."/>
            <person name="Mihaltcheva S."/>
            <person name="Morgado L.N."/>
            <person name="Niskanen T."/>
            <person name="Noordeloos M.E."/>
            <person name="Ohm R.A."/>
            <person name="Ortiz-Santana B."/>
            <person name="Ovrebo C."/>
            <person name="Racz N."/>
            <person name="Riley R."/>
            <person name="Savchenko A."/>
            <person name="Shiryaev A."/>
            <person name="Soop K."/>
            <person name="Spirin V."/>
            <person name="Szebenyi C."/>
            <person name="Tomsovsky M."/>
            <person name="Tulloss R.E."/>
            <person name="Uehling J."/>
            <person name="Grigoriev I.V."/>
            <person name="Vagvolgyi C."/>
            <person name="Papp T."/>
            <person name="Martin F.M."/>
            <person name="Miettinen O."/>
            <person name="Hibbett D.S."/>
            <person name="Nagy L.G."/>
        </authorList>
    </citation>
    <scope>NUCLEOTIDE SEQUENCE [LARGE SCALE GENOMIC DNA]</scope>
    <source>
        <strain evidence="1 2">FP101781</strain>
    </source>
</reference>
<dbReference type="Gene3D" id="3.80.10.10">
    <property type="entry name" value="Ribonuclease Inhibitor"/>
    <property type="match status" value="1"/>
</dbReference>
<dbReference type="EMBL" id="QPFP01000132">
    <property type="protein sequence ID" value="TEB20757.1"/>
    <property type="molecule type" value="Genomic_DNA"/>
</dbReference>
<accession>A0A4Y7SGE6</accession>
<dbReference type="InterPro" id="IPR032675">
    <property type="entry name" value="LRR_dom_sf"/>
</dbReference>
<evidence type="ECO:0000313" key="2">
    <source>
        <dbReference type="Proteomes" id="UP000298030"/>
    </source>
</evidence>
<gene>
    <name evidence="1" type="ORF">FA13DRAFT_1742680</name>
</gene>
<comment type="caution">
    <text evidence="1">The sequence shown here is derived from an EMBL/GenBank/DDBJ whole genome shotgun (WGS) entry which is preliminary data.</text>
</comment>
<organism evidence="1 2">
    <name type="scientific">Coprinellus micaceus</name>
    <name type="common">Glistening ink-cap mushroom</name>
    <name type="synonym">Coprinus micaceus</name>
    <dbReference type="NCBI Taxonomy" id="71717"/>
    <lineage>
        <taxon>Eukaryota</taxon>
        <taxon>Fungi</taxon>
        <taxon>Dikarya</taxon>
        <taxon>Basidiomycota</taxon>
        <taxon>Agaricomycotina</taxon>
        <taxon>Agaricomycetes</taxon>
        <taxon>Agaricomycetidae</taxon>
        <taxon>Agaricales</taxon>
        <taxon>Agaricineae</taxon>
        <taxon>Psathyrellaceae</taxon>
        <taxon>Coprinellus</taxon>
    </lineage>
</organism>
<proteinExistence type="predicted"/>
<evidence type="ECO:0000313" key="1">
    <source>
        <dbReference type="EMBL" id="TEB20757.1"/>
    </source>
</evidence>
<protein>
    <recommendedName>
        <fullName evidence="3">F-box domain-containing protein</fullName>
    </recommendedName>
</protein>
<dbReference type="AlphaFoldDB" id="A0A4Y7SGE6"/>
<name>A0A4Y7SGE6_COPMI</name>
<dbReference type="SUPFAM" id="SSF52047">
    <property type="entry name" value="RNI-like"/>
    <property type="match status" value="1"/>
</dbReference>
<keyword evidence="2" id="KW-1185">Reference proteome</keyword>
<sequence length="439" mass="49477">MASSLPPEIIELIAKEASRSRDGTQTLSTLSLVSKAFVAQCQQHLWRSVTLHSTIAISNNMHRQSQALAREIATSPNIGSRVARLTCHIISGSNIPDHDWLAGAFLSMPNVVELTLKFGRKGRKRCLEFEGSRNARYTAILGALTSSNLRHLSLRRVSGVPMRTLKQALAHLESLDLYMCSFTSKGPQVVGTSVAVNAEISTLRKLTCDMESYRQLHWLLHPPQEMEGLVFDFSGIQTFDLTVDGAIGSEHGILDQAAHLRDFRLHIVKPSDYDDLIVYTLLHQLNPASHTTITGLWLSIQHPHILTILAEPFMGLCLEEALPRLLSLRAFELDMHFNIPVGVCSWERSVLRQRPRDLAWVQIDKALSGLLGLERVRVRLYVKYMVERQGQVKNRGRLTAERIREYILDNIYPAQFPRLCSFRDEGKVDVEFTVALVRS</sequence>